<dbReference type="HOGENOM" id="CLU_1548624_0_0_1"/>
<keyword evidence="2" id="KW-1185">Reference proteome</keyword>
<dbReference type="AlphaFoldDB" id="A0A0C9ZLY8"/>
<sequence>MKERPRRLRVQHMDNQAPVLSYSATKSIECASPRPSYRNEPASLAIDPFPQRGSVPTFQSGCLTPQLYRSHHKQSISRRSFFVRGMFSLSGDWYSTPRFGGPFSGKVYFADRVSMMAGKRKPDHWLLPLVDAPSSERFVPLRVQSTSAHVILALNITFFGKNLNPRQFASVDR</sequence>
<accession>A0A0C9ZLY8</accession>
<dbReference type="InParanoid" id="A0A0C9ZLY8"/>
<dbReference type="Proteomes" id="UP000054485">
    <property type="component" value="Unassembled WGS sequence"/>
</dbReference>
<dbReference type="OrthoDB" id="10460988at2759"/>
<protein>
    <submittedName>
        <fullName evidence="1">Uncharacterized protein</fullName>
    </submittedName>
</protein>
<reference evidence="1 2" key="1">
    <citation type="submission" date="2014-04" db="EMBL/GenBank/DDBJ databases">
        <authorList>
            <consortium name="DOE Joint Genome Institute"/>
            <person name="Kuo A."/>
            <person name="Ruytinx J."/>
            <person name="Rineau F."/>
            <person name="Colpaert J."/>
            <person name="Kohler A."/>
            <person name="Nagy L.G."/>
            <person name="Floudas D."/>
            <person name="Copeland A."/>
            <person name="Barry K.W."/>
            <person name="Cichocki N."/>
            <person name="Veneault-Fourrey C."/>
            <person name="LaButti K."/>
            <person name="Lindquist E.A."/>
            <person name="Lipzen A."/>
            <person name="Lundell T."/>
            <person name="Morin E."/>
            <person name="Murat C."/>
            <person name="Sun H."/>
            <person name="Tunlid A."/>
            <person name="Henrissat B."/>
            <person name="Grigoriev I.V."/>
            <person name="Hibbett D.S."/>
            <person name="Martin F."/>
            <person name="Nordberg H.P."/>
            <person name="Cantor M.N."/>
            <person name="Hua S.X."/>
        </authorList>
    </citation>
    <scope>NUCLEOTIDE SEQUENCE [LARGE SCALE GENOMIC DNA]</scope>
    <source>
        <strain evidence="1 2">UH-Slu-Lm8-n1</strain>
    </source>
</reference>
<gene>
    <name evidence="1" type="ORF">CY34DRAFT_809232</name>
</gene>
<name>A0A0C9ZLY8_9AGAM</name>
<proteinExistence type="predicted"/>
<organism evidence="1 2">
    <name type="scientific">Suillus luteus UH-Slu-Lm8-n1</name>
    <dbReference type="NCBI Taxonomy" id="930992"/>
    <lineage>
        <taxon>Eukaryota</taxon>
        <taxon>Fungi</taxon>
        <taxon>Dikarya</taxon>
        <taxon>Basidiomycota</taxon>
        <taxon>Agaricomycotina</taxon>
        <taxon>Agaricomycetes</taxon>
        <taxon>Agaricomycetidae</taxon>
        <taxon>Boletales</taxon>
        <taxon>Suillineae</taxon>
        <taxon>Suillaceae</taxon>
        <taxon>Suillus</taxon>
    </lineage>
</organism>
<evidence type="ECO:0000313" key="1">
    <source>
        <dbReference type="EMBL" id="KIK38555.1"/>
    </source>
</evidence>
<evidence type="ECO:0000313" key="2">
    <source>
        <dbReference type="Proteomes" id="UP000054485"/>
    </source>
</evidence>
<reference evidence="2" key="2">
    <citation type="submission" date="2015-01" db="EMBL/GenBank/DDBJ databases">
        <title>Evolutionary Origins and Diversification of the Mycorrhizal Mutualists.</title>
        <authorList>
            <consortium name="DOE Joint Genome Institute"/>
            <consortium name="Mycorrhizal Genomics Consortium"/>
            <person name="Kohler A."/>
            <person name="Kuo A."/>
            <person name="Nagy L.G."/>
            <person name="Floudas D."/>
            <person name="Copeland A."/>
            <person name="Barry K.W."/>
            <person name="Cichocki N."/>
            <person name="Veneault-Fourrey C."/>
            <person name="LaButti K."/>
            <person name="Lindquist E.A."/>
            <person name="Lipzen A."/>
            <person name="Lundell T."/>
            <person name="Morin E."/>
            <person name="Murat C."/>
            <person name="Riley R."/>
            <person name="Ohm R."/>
            <person name="Sun H."/>
            <person name="Tunlid A."/>
            <person name="Henrissat B."/>
            <person name="Grigoriev I.V."/>
            <person name="Hibbett D.S."/>
            <person name="Martin F."/>
        </authorList>
    </citation>
    <scope>NUCLEOTIDE SEQUENCE [LARGE SCALE GENOMIC DNA]</scope>
    <source>
        <strain evidence="2">UH-Slu-Lm8-n1</strain>
    </source>
</reference>
<dbReference type="EMBL" id="KN835386">
    <property type="protein sequence ID" value="KIK38555.1"/>
    <property type="molecule type" value="Genomic_DNA"/>
</dbReference>